<evidence type="ECO:0000259" key="7">
    <source>
        <dbReference type="Pfam" id="PF04024"/>
    </source>
</evidence>
<evidence type="ECO:0000256" key="1">
    <source>
        <dbReference type="ARBA" id="ARBA00004162"/>
    </source>
</evidence>
<keyword evidence="4 6" id="KW-1133">Transmembrane helix</keyword>
<evidence type="ECO:0000256" key="2">
    <source>
        <dbReference type="ARBA" id="ARBA00022475"/>
    </source>
</evidence>
<evidence type="ECO:0000256" key="6">
    <source>
        <dbReference type="SAM" id="Phobius"/>
    </source>
</evidence>
<sequence>MSKTLYRDPQNGKITGVCAGLAEYFGMEIWLVRILAVSAFLLGMGFFAVIAYLAASLILEKMPEARQEQRYIYREHTVKQKAWQAGQSPEQVMQNVEAELDDVEQKLRQMEAYVTSSAFKVAREFKHL</sequence>
<dbReference type="NCBIfam" id="TIGR02978">
    <property type="entry name" value="phageshock_pspC"/>
    <property type="match status" value="1"/>
</dbReference>
<dbReference type="PANTHER" id="PTHR33885:SF3">
    <property type="entry name" value="PHAGE SHOCK PROTEIN C"/>
    <property type="match status" value="1"/>
</dbReference>
<organism evidence="8 9">
    <name type="scientific">Photobacterium atrarenae</name>
    <dbReference type="NCBI Taxonomy" id="865757"/>
    <lineage>
        <taxon>Bacteria</taxon>
        <taxon>Pseudomonadati</taxon>
        <taxon>Pseudomonadota</taxon>
        <taxon>Gammaproteobacteria</taxon>
        <taxon>Vibrionales</taxon>
        <taxon>Vibrionaceae</taxon>
        <taxon>Photobacterium</taxon>
    </lineage>
</organism>
<dbReference type="RefSeq" id="WP_255390565.1">
    <property type="nucleotide sequence ID" value="NZ_CP101508.1"/>
</dbReference>
<evidence type="ECO:0000256" key="3">
    <source>
        <dbReference type="ARBA" id="ARBA00022692"/>
    </source>
</evidence>
<dbReference type="PANTHER" id="PTHR33885">
    <property type="entry name" value="PHAGE SHOCK PROTEIN C"/>
    <property type="match status" value="1"/>
</dbReference>
<feature type="domain" description="Phage shock protein PspC N-terminal" evidence="7">
    <location>
        <begin position="3"/>
        <end position="61"/>
    </location>
</feature>
<dbReference type="InterPro" id="IPR014320">
    <property type="entry name" value="Phageshock_PspC"/>
</dbReference>
<evidence type="ECO:0000256" key="4">
    <source>
        <dbReference type="ARBA" id="ARBA00022989"/>
    </source>
</evidence>
<evidence type="ECO:0000313" key="8">
    <source>
        <dbReference type="EMBL" id="UTV29236.1"/>
    </source>
</evidence>
<dbReference type="Pfam" id="PF04024">
    <property type="entry name" value="PspC"/>
    <property type="match status" value="1"/>
</dbReference>
<keyword evidence="2" id="KW-1003">Cell membrane</keyword>
<evidence type="ECO:0000256" key="5">
    <source>
        <dbReference type="ARBA" id="ARBA00023136"/>
    </source>
</evidence>
<dbReference type="InterPro" id="IPR007168">
    <property type="entry name" value="Phageshock_PspC_N"/>
</dbReference>
<dbReference type="EMBL" id="CP101508">
    <property type="protein sequence ID" value="UTV29236.1"/>
    <property type="molecule type" value="Genomic_DNA"/>
</dbReference>
<keyword evidence="9" id="KW-1185">Reference proteome</keyword>
<keyword evidence="5 6" id="KW-0472">Membrane</keyword>
<dbReference type="InterPro" id="IPR052027">
    <property type="entry name" value="PspC"/>
</dbReference>
<dbReference type="Proteomes" id="UP001057998">
    <property type="component" value="Chromosome 1"/>
</dbReference>
<gene>
    <name evidence="8" type="primary">pspC</name>
    <name evidence="8" type="ORF">NNL38_05405</name>
</gene>
<reference evidence="8" key="1">
    <citation type="submission" date="2022-07" db="EMBL/GenBank/DDBJ databases">
        <title>Genome sequencing of Photobacterium atrarenae GJH2-4.</title>
        <authorList>
            <person name="Park S.-J."/>
        </authorList>
    </citation>
    <scope>NUCLEOTIDE SEQUENCE</scope>
    <source>
        <strain evidence="8">GJH2-4</strain>
    </source>
</reference>
<keyword evidence="3 6" id="KW-0812">Transmembrane</keyword>
<name>A0ABY5GJC5_9GAMM</name>
<protein>
    <submittedName>
        <fullName evidence="8">Envelope stress response membrane protein PspC</fullName>
    </submittedName>
</protein>
<feature type="transmembrane region" description="Helical" evidence="6">
    <location>
        <begin position="30"/>
        <end position="59"/>
    </location>
</feature>
<evidence type="ECO:0000313" key="9">
    <source>
        <dbReference type="Proteomes" id="UP001057998"/>
    </source>
</evidence>
<comment type="subcellular location">
    <subcellularLocation>
        <location evidence="1">Cell membrane</location>
        <topology evidence="1">Single-pass membrane protein</topology>
    </subcellularLocation>
</comment>
<accession>A0ABY5GJC5</accession>
<proteinExistence type="predicted"/>